<dbReference type="RefSeq" id="XP_012766041.1">
    <property type="nucleotide sequence ID" value="XM_012910587.1"/>
</dbReference>
<dbReference type="KEGG" id="bbig:BBBOND_0101840"/>
<sequence>MLSDDDSGALPSPDTVVHFDLPKSPKALRGRCHPQHANIFFHLSHEKVLVAHLQNSLNCIMTKWQLPSKAEQAEAFLEHLATVVDSMHPLPVSVEYDSTDKRDSQLVVHISDNDSTCRALSALLYFAYRKHAHSKKQYLLHDPGFERFKTRRDVEAYLSENGISNYMGITLTRRGFVVESYDMLRQPMVHGSTPQLSGIRRIRERVKSGYISSHKGRTLVL</sequence>
<dbReference type="OMA" id="HANIFFH"/>
<evidence type="ECO:0000313" key="1">
    <source>
        <dbReference type="EMBL" id="CDR93855.1"/>
    </source>
</evidence>
<accession>A0A061D814</accession>
<protein>
    <submittedName>
        <fullName evidence="1">Uncharacterized protein</fullName>
    </submittedName>
</protein>
<dbReference type="AlphaFoldDB" id="A0A061D814"/>
<dbReference type="GeneID" id="24562396"/>
<dbReference type="OrthoDB" id="366133at2759"/>
<dbReference type="VEuPathDB" id="PiroplasmaDB:BBBOND_0101840"/>
<reference evidence="2" key="1">
    <citation type="journal article" date="2014" name="Nucleic Acids Res.">
        <title>The evolutionary dynamics of variant antigen genes in Babesia reveal a history of genomic innovation underlying host-parasite interaction.</title>
        <authorList>
            <person name="Jackson A.P."/>
            <person name="Otto T.D."/>
            <person name="Darby A."/>
            <person name="Ramaprasad A."/>
            <person name="Xia D."/>
            <person name="Echaide I.E."/>
            <person name="Farber M."/>
            <person name="Gahlot S."/>
            <person name="Gamble J."/>
            <person name="Gupta D."/>
            <person name="Gupta Y."/>
            <person name="Jackson L."/>
            <person name="Malandrin L."/>
            <person name="Malas T.B."/>
            <person name="Moussa E."/>
            <person name="Nair M."/>
            <person name="Reid A.J."/>
            <person name="Sanders M."/>
            <person name="Sharma J."/>
            <person name="Tracey A."/>
            <person name="Quail M.A."/>
            <person name="Weir W."/>
            <person name="Wastling J.M."/>
            <person name="Hall N."/>
            <person name="Willadsen P."/>
            <person name="Lingelbach K."/>
            <person name="Shiels B."/>
            <person name="Tait A."/>
            <person name="Berriman M."/>
            <person name="Allred D.R."/>
            <person name="Pain A."/>
        </authorList>
    </citation>
    <scope>NUCLEOTIDE SEQUENCE [LARGE SCALE GENOMIC DNA]</scope>
    <source>
        <strain evidence="2">Bond</strain>
    </source>
</reference>
<dbReference type="Proteomes" id="UP000033188">
    <property type="component" value="Chromosome 1"/>
</dbReference>
<proteinExistence type="predicted"/>
<keyword evidence="2" id="KW-1185">Reference proteome</keyword>
<evidence type="ECO:0000313" key="2">
    <source>
        <dbReference type="Proteomes" id="UP000033188"/>
    </source>
</evidence>
<gene>
    <name evidence="1" type="ORF">BBBOND_0101840</name>
</gene>
<organism evidence="1 2">
    <name type="scientific">Babesia bigemina</name>
    <dbReference type="NCBI Taxonomy" id="5866"/>
    <lineage>
        <taxon>Eukaryota</taxon>
        <taxon>Sar</taxon>
        <taxon>Alveolata</taxon>
        <taxon>Apicomplexa</taxon>
        <taxon>Aconoidasida</taxon>
        <taxon>Piroplasmida</taxon>
        <taxon>Babesiidae</taxon>
        <taxon>Babesia</taxon>
    </lineage>
</organism>
<name>A0A061D814_BABBI</name>
<dbReference type="EMBL" id="LK391707">
    <property type="protein sequence ID" value="CDR93855.1"/>
    <property type="molecule type" value="Genomic_DNA"/>
</dbReference>